<evidence type="ECO:0000313" key="2">
    <source>
        <dbReference type="Proteomes" id="UP000022910"/>
    </source>
</evidence>
<evidence type="ECO:0000313" key="1">
    <source>
        <dbReference type="EMBL" id="EXX72154.1"/>
    </source>
</evidence>
<proteinExistence type="predicted"/>
<dbReference type="EMBL" id="JEMT01015756">
    <property type="protein sequence ID" value="EXX72154.1"/>
    <property type="molecule type" value="Genomic_DNA"/>
</dbReference>
<accession>A0A015KX69</accession>
<gene>
    <name evidence="1" type="ORF">RirG_071970</name>
</gene>
<sequence length="74" mass="8617">MNNETDMDIEAERQICLTHIEELDEIQELINKLDFENPFSADEYVQYDDSEITTDMISNEEILKLILPNKAAPI</sequence>
<protein>
    <submittedName>
        <fullName evidence="1">Uncharacterized protein</fullName>
    </submittedName>
</protein>
<name>A0A015KX69_RHIIW</name>
<comment type="caution">
    <text evidence="1">The sequence shown here is derived from an EMBL/GenBank/DDBJ whole genome shotgun (WGS) entry which is preliminary data.</text>
</comment>
<dbReference type="AlphaFoldDB" id="A0A015KX69"/>
<reference evidence="1 2" key="1">
    <citation type="submission" date="2014-02" db="EMBL/GenBank/DDBJ databases">
        <title>Single nucleus genome sequencing reveals high similarity among nuclei of an endomycorrhizal fungus.</title>
        <authorList>
            <person name="Lin K."/>
            <person name="Geurts R."/>
            <person name="Zhang Z."/>
            <person name="Limpens E."/>
            <person name="Saunders D.G."/>
            <person name="Mu D."/>
            <person name="Pang E."/>
            <person name="Cao H."/>
            <person name="Cha H."/>
            <person name="Lin T."/>
            <person name="Zhou Q."/>
            <person name="Shang Y."/>
            <person name="Li Y."/>
            <person name="Ivanov S."/>
            <person name="Sharma T."/>
            <person name="Velzen R.V."/>
            <person name="Ruijter N.D."/>
            <person name="Aanen D.K."/>
            <person name="Win J."/>
            <person name="Kamoun S."/>
            <person name="Bisseling T."/>
            <person name="Huang S."/>
        </authorList>
    </citation>
    <scope>NUCLEOTIDE SEQUENCE [LARGE SCALE GENOMIC DNA]</scope>
    <source>
        <strain evidence="2">DAOM197198w</strain>
    </source>
</reference>
<dbReference type="OrthoDB" id="2468756at2759"/>
<keyword evidence="2" id="KW-1185">Reference proteome</keyword>
<dbReference type="Proteomes" id="UP000022910">
    <property type="component" value="Unassembled WGS sequence"/>
</dbReference>
<organism evidence="1 2">
    <name type="scientific">Rhizophagus irregularis (strain DAOM 197198w)</name>
    <name type="common">Glomus intraradices</name>
    <dbReference type="NCBI Taxonomy" id="1432141"/>
    <lineage>
        <taxon>Eukaryota</taxon>
        <taxon>Fungi</taxon>
        <taxon>Fungi incertae sedis</taxon>
        <taxon>Mucoromycota</taxon>
        <taxon>Glomeromycotina</taxon>
        <taxon>Glomeromycetes</taxon>
        <taxon>Glomerales</taxon>
        <taxon>Glomeraceae</taxon>
        <taxon>Rhizophagus</taxon>
    </lineage>
</organism>
<dbReference type="HOGENOM" id="CLU_2689116_0_0_1"/>